<organism evidence="7 8">
    <name type="scientific">Pseudoduganella albidiflava</name>
    <dbReference type="NCBI Taxonomy" id="321983"/>
    <lineage>
        <taxon>Bacteria</taxon>
        <taxon>Pseudomonadati</taxon>
        <taxon>Pseudomonadota</taxon>
        <taxon>Betaproteobacteria</taxon>
        <taxon>Burkholderiales</taxon>
        <taxon>Oxalobacteraceae</taxon>
        <taxon>Telluria group</taxon>
        <taxon>Pseudoduganella</taxon>
    </lineage>
</organism>
<dbReference type="InterPro" id="IPR003594">
    <property type="entry name" value="HATPase_dom"/>
</dbReference>
<keyword evidence="4" id="KW-1133">Transmembrane helix</keyword>
<dbReference type="SUPFAM" id="SSF55874">
    <property type="entry name" value="ATPase domain of HSP90 chaperone/DNA topoisomerase II/histidine kinase"/>
    <property type="match status" value="1"/>
</dbReference>
<dbReference type="CDD" id="cd16917">
    <property type="entry name" value="HATPase_UhpB-NarQ-NarX-like"/>
    <property type="match status" value="1"/>
</dbReference>
<dbReference type="InterPro" id="IPR011712">
    <property type="entry name" value="Sig_transdc_His_kin_sub3_dim/P"/>
</dbReference>
<feature type="transmembrane region" description="Helical" evidence="4">
    <location>
        <begin position="765"/>
        <end position="782"/>
    </location>
</feature>
<dbReference type="Pfam" id="PF07730">
    <property type="entry name" value="HisKA_3"/>
    <property type="match status" value="1"/>
</dbReference>
<evidence type="ECO:0000259" key="6">
    <source>
        <dbReference type="SMART" id="SM00387"/>
    </source>
</evidence>
<dbReference type="EMBL" id="CP036401">
    <property type="protein sequence ID" value="QBI00815.1"/>
    <property type="molecule type" value="Genomic_DNA"/>
</dbReference>
<gene>
    <name evidence="7" type="ORF">EYF70_08125</name>
</gene>
<sequence length="1013" mass="111082">MSFINSLRTFLNGSSSHICCVAAVFCVSFVMAPNVYALDPHATLSDYYLDVWTAKEGAPSDVLAFTQTPDGWLWLGGHNGLFRFDGVRFERFVPVSGDPLPKAPITTLRAEPNGDLWIGYTSAGLSVLRQGKLTHVASSRPDSPISSATYSIVVDTDNSVWAATSLGLRHYSGGKWNIIGEEANIPPPPGTTDNVGIDRTGQLWVTNSHTVYRLARQSGKFEPVGHHGTASSLIHSPDGRYWHSAGTKLTLLANSANSSQRRRDAVTSDVGKFDRDGNFWTIDCEGAAVCLWRGVGARPGTKLGTTFVLDKNALDRPSPRSPLYGAVGLKLFEDRDANIWITTNIGIVRLRDKRIKKAPIPASKSMKIAMDGEGRAYVHAASQNVWALHNRHDSAVVAKGVDTFTASLSGDTLLAIPGYIQFGFEADARKIPLPQAEGETIPNVGSVTYDGVSMWVYIRRRVFWRYRAGRWESTWSWLAPICKPRSTAPAGVGEVWFGCRDGSAVRITGDNVTKFGPAQGLDFENASFVDARDGILVGGSDGTAILSGTRFFRIQAEDPRVLYNVVGIAKAPNGDRYLNGARGLVYVKAADWRAMTAQPTQPLRYTLIDTLDGYPGAATSLIEGMAIDSAGILWFGGSEGIASLDTKAPLRKASPLPVFVTALETPTQRYRTSDGMVLPPGSSGLRIDYTALGYTMPERIRFRYRLDDVDRDWVEAGTRRAAYYTNLGPGEHRFSVIATNEDGVWNPAPVTFSFKIEPTITQSRPFIVLCVVLSLALVYALHRMRLRRSERRIVEHMRTRQLERERIARLLHDTFLQSVQGLTYAFQGLANSLPAQSTMRGQMEKLLDMAEDVIVEGRNNVSALRAPPARDVEHDLTALAQSLAEAFPVQFSFTSTGTRRDVDPIVADELHLFAREAIFNACRHAQAGRVTVSLEYDARFVRLCVRDDGRGIDPQVLADGAPAGHWGLRGLRERAEGMGATLDIESSPGKGTLLCLRIGADMAYRVREAIKDQ</sequence>
<dbReference type="InterPro" id="IPR015943">
    <property type="entry name" value="WD40/YVTN_repeat-like_dom_sf"/>
</dbReference>
<feature type="signal peptide" evidence="5">
    <location>
        <begin position="1"/>
        <end position="37"/>
    </location>
</feature>
<dbReference type="Pfam" id="PF02518">
    <property type="entry name" value="HATPase_c"/>
    <property type="match status" value="1"/>
</dbReference>
<feature type="domain" description="Histidine kinase/HSP90-like ATPase" evidence="6">
    <location>
        <begin position="905"/>
        <end position="1002"/>
    </location>
</feature>
<keyword evidence="3" id="KW-0902">Two-component regulatory system</keyword>
<proteinExistence type="predicted"/>
<protein>
    <recommendedName>
        <fullName evidence="6">Histidine kinase/HSP90-like ATPase domain-containing protein</fullName>
    </recommendedName>
</protein>
<dbReference type="PANTHER" id="PTHR24421:SF62">
    <property type="entry name" value="SENSORY TRANSDUCTION HISTIDINE KINASE"/>
    <property type="match status" value="1"/>
</dbReference>
<evidence type="ECO:0000256" key="1">
    <source>
        <dbReference type="ARBA" id="ARBA00022679"/>
    </source>
</evidence>
<evidence type="ECO:0000256" key="4">
    <source>
        <dbReference type="SAM" id="Phobius"/>
    </source>
</evidence>
<dbReference type="InterPro" id="IPR036890">
    <property type="entry name" value="HATPase_C_sf"/>
</dbReference>
<name>A0ABX5RSQ0_9BURK</name>
<evidence type="ECO:0000313" key="8">
    <source>
        <dbReference type="Proteomes" id="UP000292307"/>
    </source>
</evidence>
<accession>A0ABX5RSQ0</accession>
<dbReference type="Gene3D" id="3.30.565.10">
    <property type="entry name" value="Histidine kinase-like ATPase, C-terminal domain"/>
    <property type="match status" value="1"/>
</dbReference>
<dbReference type="Pfam" id="PF07495">
    <property type="entry name" value="Y_Y_Y"/>
    <property type="match status" value="1"/>
</dbReference>
<dbReference type="SUPFAM" id="SSF63829">
    <property type="entry name" value="Calcium-dependent phosphotriesterase"/>
    <property type="match status" value="3"/>
</dbReference>
<dbReference type="InterPro" id="IPR013783">
    <property type="entry name" value="Ig-like_fold"/>
</dbReference>
<dbReference type="InterPro" id="IPR050482">
    <property type="entry name" value="Sensor_HK_TwoCompSys"/>
</dbReference>
<reference evidence="7 8" key="1">
    <citation type="submission" date="2019-02" db="EMBL/GenBank/DDBJ databases">
        <title>Draft Genome Sequences of Six Type Strains of the Genus Massilia.</title>
        <authorList>
            <person name="Miess H."/>
            <person name="Frediansyhah A."/>
            <person name="Gross H."/>
        </authorList>
    </citation>
    <scope>NUCLEOTIDE SEQUENCE [LARGE SCALE GENOMIC DNA]</scope>
    <source>
        <strain evidence="7 8">DSM 17472</strain>
    </source>
</reference>
<dbReference type="Gene3D" id="2.130.10.10">
    <property type="entry name" value="YVTN repeat-like/Quinoprotein amine dehydrogenase"/>
    <property type="match status" value="1"/>
</dbReference>
<feature type="chain" id="PRO_5046562323" description="Histidine kinase/HSP90-like ATPase domain-containing protein" evidence="5">
    <location>
        <begin position="38"/>
        <end position="1013"/>
    </location>
</feature>
<keyword evidence="8" id="KW-1185">Reference proteome</keyword>
<dbReference type="Gene3D" id="2.60.40.10">
    <property type="entry name" value="Immunoglobulins"/>
    <property type="match status" value="1"/>
</dbReference>
<keyword evidence="4" id="KW-0472">Membrane</keyword>
<dbReference type="InterPro" id="IPR011123">
    <property type="entry name" value="Y_Y_Y"/>
</dbReference>
<keyword evidence="1" id="KW-0808">Transferase</keyword>
<dbReference type="Proteomes" id="UP000292307">
    <property type="component" value="Chromosome"/>
</dbReference>
<evidence type="ECO:0000313" key="7">
    <source>
        <dbReference type="EMBL" id="QBI00815.1"/>
    </source>
</evidence>
<dbReference type="SMART" id="SM00387">
    <property type="entry name" value="HATPase_c"/>
    <property type="match status" value="1"/>
</dbReference>
<keyword evidence="2" id="KW-0418">Kinase</keyword>
<keyword evidence="5" id="KW-0732">Signal</keyword>
<dbReference type="PANTHER" id="PTHR24421">
    <property type="entry name" value="NITRATE/NITRITE SENSOR PROTEIN NARX-RELATED"/>
    <property type="match status" value="1"/>
</dbReference>
<dbReference type="RefSeq" id="WP_131144943.1">
    <property type="nucleotide sequence ID" value="NZ_BMWV01000002.1"/>
</dbReference>
<keyword evidence="4" id="KW-0812">Transmembrane</keyword>
<evidence type="ECO:0000256" key="2">
    <source>
        <dbReference type="ARBA" id="ARBA00022777"/>
    </source>
</evidence>
<evidence type="ECO:0000256" key="5">
    <source>
        <dbReference type="SAM" id="SignalP"/>
    </source>
</evidence>
<evidence type="ECO:0000256" key="3">
    <source>
        <dbReference type="ARBA" id="ARBA00023012"/>
    </source>
</evidence>